<dbReference type="Proteomes" id="UP000807769">
    <property type="component" value="Unassembled WGS sequence"/>
</dbReference>
<gene>
    <name evidence="2" type="ORF">BJ212DRAFT_1294713</name>
</gene>
<dbReference type="EMBL" id="JABBWG010000001">
    <property type="protein sequence ID" value="KAG1827437.1"/>
    <property type="molecule type" value="Genomic_DNA"/>
</dbReference>
<evidence type="ECO:0000256" key="1">
    <source>
        <dbReference type="SAM" id="MobiDB-lite"/>
    </source>
</evidence>
<feature type="region of interest" description="Disordered" evidence="1">
    <location>
        <begin position="119"/>
        <end position="140"/>
    </location>
</feature>
<comment type="caution">
    <text evidence="2">The sequence shown here is derived from an EMBL/GenBank/DDBJ whole genome shotgun (WGS) entry which is preliminary data.</text>
</comment>
<evidence type="ECO:0000313" key="3">
    <source>
        <dbReference type="Proteomes" id="UP000807769"/>
    </source>
</evidence>
<dbReference type="RefSeq" id="XP_041200284.1">
    <property type="nucleotide sequence ID" value="XM_041332237.1"/>
</dbReference>
<reference evidence="2" key="1">
    <citation type="journal article" date="2020" name="New Phytol.">
        <title>Comparative genomics reveals dynamic genome evolution in host specialist ectomycorrhizal fungi.</title>
        <authorList>
            <person name="Lofgren L.A."/>
            <person name="Nguyen N.H."/>
            <person name="Vilgalys R."/>
            <person name="Ruytinx J."/>
            <person name="Liao H.L."/>
            <person name="Branco S."/>
            <person name="Kuo A."/>
            <person name="LaButti K."/>
            <person name="Lipzen A."/>
            <person name="Andreopoulos W."/>
            <person name="Pangilinan J."/>
            <person name="Riley R."/>
            <person name="Hundley H."/>
            <person name="Na H."/>
            <person name="Barry K."/>
            <person name="Grigoriev I.V."/>
            <person name="Stajich J.E."/>
            <person name="Kennedy P.G."/>
        </authorList>
    </citation>
    <scope>NUCLEOTIDE SEQUENCE</scope>
    <source>
        <strain evidence="2">MN1</strain>
    </source>
</reference>
<sequence>MDVDQRLVPHRHEQLPIVLHQISEEDFTYFLNWVYHILYIIEWLNCNSIKFTIDGLENLALQPTCRLELAWLYSIPQWIAPAICEIILLSLVNTTDTKAAQMGFKLVQGGMVRILVEESSSCNPPPNKPTPTGTDPPTHH</sequence>
<name>A0A9P7EP66_9AGAM</name>
<feature type="compositionally biased region" description="Low complexity" evidence="1">
    <location>
        <begin position="130"/>
        <end position="140"/>
    </location>
</feature>
<protein>
    <submittedName>
        <fullName evidence="2">Uncharacterized protein</fullName>
    </submittedName>
</protein>
<evidence type="ECO:0000313" key="2">
    <source>
        <dbReference type="EMBL" id="KAG1827437.1"/>
    </source>
</evidence>
<proteinExistence type="predicted"/>
<organism evidence="2 3">
    <name type="scientific">Suillus subaureus</name>
    <dbReference type="NCBI Taxonomy" id="48587"/>
    <lineage>
        <taxon>Eukaryota</taxon>
        <taxon>Fungi</taxon>
        <taxon>Dikarya</taxon>
        <taxon>Basidiomycota</taxon>
        <taxon>Agaricomycotina</taxon>
        <taxon>Agaricomycetes</taxon>
        <taxon>Agaricomycetidae</taxon>
        <taxon>Boletales</taxon>
        <taxon>Suillineae</taxon>
        <taxon>Suillaceae</taxon>
        <taxon>Suillus</taxon>
    </lineage>
</organism>
<dbReference type="AlphaFoldDB" id="A0A9P7EP66"/>
<accession>A0A9P7EP66</accession>
<dbReference type="GeneID" id="64626254"/>
<dbReference type="OrthoDB" id="2630545at2759"/>
<keyword evidence="3" id="KW-1185">Reference proteome</keyword>